<feature type="compositionally biased region" description="Polar residues" evidence="7">
    <location>
        <begin position="350"/>
        <end position="362"/>
    </location>
</feature>
<feature type="transmembrane region" description="Helical" evidence="8">
    <location>
        <begin position="180"/>
        <end position="200"/>
    </location>
</feature>
<evidence type="ECO:0008006" key="15">
    <source>
        <dbReference type="Google" id="ProtNLM"/>
    </source>
</evidence>
<dbReference type="OrthoDB" id="1076608at2759"/>
<dbReference type="Pfam" id="PF12621">
    <property type="entry name" value="PHM7_ext"/>
    <property type="match status" value="1"/>
</dbReference>
<evidence type="ECO:0000256" key="4">
    <source>
        <dbReference type="ARBA" id="ARBA00022692"/>
    </source>
</evidence>
<feature type="transmembrane region" description="Helical" evidence="8">
    <location>
        <begin position="738"/>
        <end position="759"/>
    </location>
</feature>
<feature type="transmembrane region" description="Helical" evidence="8">
    <location>
        <begin position="53"/>
        <end position="75"/>
    </location>
</feature>
<feature type="domain" description="CSC1/OSCA1-like N-terminal transmembrane" evidence="11">
    <location>
        <begin position="54"/>
        <end position="202"/>
    </location>
</feature>
<feature type="compositionally biased region" description="Polar residues" evidence="7">
    <location>
        <begin position="878"/>
        <end position="900"/>
    </location>
</feature>
<dbReference type="GO" id="GO:0005886">
    <property type="term" value="C:plasma membrane"/>
    <property type="evidence" value="ECO:0007669"/>
    <property type="project" value="TreeGrafter"/>
</dbReference>
<dbReference type="PANTHER" id="PTHR13018">
    <property type="entry name" value="PROBABLE MEMBRANE PROTEIN DUF221-RELATED"/>
    <property type="match status" value="1"/>
</dbReference>
<feature type="transmembrane region" description="Helical" evidence="8">
    <location>
        <begin position="134"/>
        <end position="160"/>
    </location>
</feature>
<comment type="caution">
    <text evidence="13">The sequence shown here is derived from an EMBL/GenBank/DDBJ whole genome shotgun (WGS) entry which is preliminary data.</text>
</comment>
<evidence type="ECO:0000259" key="11">
    <source>
        <dbReference type="Pfam" id="PF13967"/>
    </source>
</evidence>
<evidence type="ECO:0000313" key="13">
    <source>
        <dbReference type="EMBL" id="TGO88235.1"/>
    </source>
</evidence>
<dbReference type="Pfam" id="PF13967">
    <property type="entry name" value="RSN1_TM"/>
    <property type="match status" value="1"/>
</dbReference>
<gene>
    <name evidence="13" type="ORF">BPOR_0175g00090</name>
</gene>
<evidence type="ECO:0000256" key="8">
    <source>
        <dbReference type="SAM" id="Phobius"/>
    </source>
</evidence>
<dbReference type="InterPro" id="IPR003864">
    <property type="entry name" value="CSC1/OSCA1-like_7TM"/>
</dbReference>
<dbReference type="AlphaFoldDB" id="A0A4Z1KUM2"/>
<evidence type="ECO:0000256" key="7">
    <source>
        <dbReference type="SAM" id="MobiDB-lite"/>
    </source>
</evidence>
<feature type="domain" description="10TM putative phosphate transporter extracellular tail" evidence="10">
    <location>
        <begin position="1013"/>
        <end position="1099"/>
    </location>
</feature>
<feature type="transmembrane region" description="Helical" evidence="8">
    <location>
        <begin position="710"/>
        <end position="732"/>
    </location>
</feature>
<evidence type="ECO:0000313" key="14">
    <source>
        <dbReference type="Proteomes" id="UP000297280"/>
    </source>
</evidence>
<evidence type="ECO:0000256" key="1">
    <source>
        <dbReference type="ARBA" id="ARBA00004141"/>
    </source>
</evidence>
<keyword evidence="4 8" id="KW-0812">Transmembrane</keyword>
<comment type="similarity">
    <text evidence="2">Belongs to the CSC1 (TC 1.A.17) family.</text>
</comment>
<evidence type="ECO:0000259" key="9">
    <source>
        <dbReference type="Pfam" id="PF02714"/>
    </source>
</evidence>
<keyword evidence="14" id="KW-1185">Reference proteome</keyword>
<protein>
    <recommendedName>
        <fullName evidence="15">CSC1/OSCA1-like 7TM region domain-containing protein</fullName>
    </recommendedName>
</protein>
<keyword evidence="6 8" id="KW-0472">Membrane</keyword>
<feature type="transmembrane region" description="Helical" evidence="8">
    <location>
        <begin position="617"/>
        <end position="641"/>
    </location>
</feature>
<dbReference type="InterPro" id="IPR032880">
    <property type="entry name" value="CSC1/OSCA1-like_N"/>
</dbReference>
<feature type="compositionally biased region" description="Polar residues" evidence="7">
    <location>
        <begin position="375"/>
        <end position="391"/>
    </location>
</feature>
<dbReference type="Proteomes" id="UP000297280">
    <property type="component" value="Unassembled WGS sequence"/>
</dbReference>
<accession>A0A4Z1KUM2</accession>
<feature type="transmembrane region" description="Helical" evidence="8">
    <location>
        <begin position="780"/>
        <end position="797"/>
    </location>
</feature>
<dbReference type="InterPro" id="IPR045122">
    <property type="entry name" value="Csc1-like"/>
</dbReference>
<feature type="transmembrane region" description="Helical" evidence="8">
    <location>
        <begin position="526"/>
        <end position="552"/>
    </location>
</feature>
<feature type="domain" description="CSC1/OSCA1-like 7TM region" evidence="9">
    <location>
        <begin position="524"/>
        <end position="795"/>
    </location>
</feature>
<feature type="transmembrane region" description="Helical" evidence="8">
    <location>
        <begin position="572"/>
        <end position="596"/>
    </location>
</feature>
<evidence type="ECO:0000256" key="3">
    <source>
        <dbReference type="ARBA" id="ARBA00022448"/>
    </source>
</evidence>
<feature type="transmembrane region" description="Helical" evidence="8">
    <location>
        <begin position="666"/>
        <end position="689"/>
    </location>
</feature>
<evidence type="ECO:0000259" key="12">
    <source>
        <dbReference type="Pfam" id="PF14703"/>
    </source>
</evidence>
<proteinExistence type="inferred from homology"/>
<evidence type="ECO:0000256" key="6">
    <source>
        <dbReference type="ARBA" id="ARBA00023136"/>
    </source>
</evidence>
<sequence length="1141" mass="128743">MAILSVIAGGLRLEFKRELNQSSDPRVGSSRDNSTSSTLAAAASGSNSSSFSALFSTLIPVGVFAAVCIISFLVLRSKYPRVYSPRTFLSSLDPHERSKELPSGYFNWIKPFFNTPDEAVLNQSSLDGYLFLRFLKIMCVICLVGCGLVFPVLIPLHVLGGAGNEQLDQLTFGNVDNPRIYYVHAFLAWLFFGFIMYTVSRECVYYINLRQAYLLHPFYAKRLSSRTVLFTCVPQQNLEEAKLRKVFGDSVKHVWIPRETRELQDLVDERNQTAYRLERAETTLIKLANKERNRALKHGHPDLESSIGINSVQETKRGFSAPENRRPSLSRSPADVNPRDIEISEDPMSPTDTLVGSTSSPIGGTGKEARITEKAISQTNSQATTEENPATPTLKWGDNGYGMTGPPPGVSGSIAAQWIPHSWRPTHRPLSNYGRSVDTIKWTRARLKEITPQINKLRRMHRQGKMKPLPAAFIEFDTQVNAQSAYQTLSHHRAFHMTPHINGIRPHEIVWESLRMRWWERIMRNFAIQGFVACMVIFWSIPCALIGIVSNINFLTTKIPFLGWINKLPSSILGLLTGLLPALALTFLMALVPVILRHCARQAGIPSYSMIELYTQSTYFIFQVVQVFLVTTITSAASAAFEKIIQDPTSVRSLLSQNLPKSSNFYLSYFILQGLAMSATRLLQLPALIRHLMFQNEQNPRLMINKWHRIRIVHWGAVYPVFTNMGVIAITYSLISPLTIVFALMGLYLIYLVSKYNLLYTYSSEISTRGLLYPHALKQLLTGVYLAEICLIGLFGLRSAFGPLVIMFGLTIFTALIHVSLNEALGPLLWNLPRTLAVEELYRGLAFNSDLQTPMPTINRGNVHSENENEDSFFPMQTPEQTQSQPAVSTYISHRISTAPNPYPTISEENKPNTETHKNSSYTPPHEDSDSEKEDEDDDENDLHDPNPQSRSAAKRIEGLPHLSKLTLTFLFQALKSKIQPHLHHLNPYLIYLTPLISPIYDPSSPPNFLIKFLHPEIFSDYHILRSLTTPLPLMPSGFEYTAKQHENAYFPPCVARGRDPKLWIPRDEAGVSRQECDHVRKWAGVECSDEGVELKFENEREGEEKGKGKGNGRWGKKIEGTVVVKDLQAENCIWVQETKF</sequence>
<feature type="domain" description="CSC1/OSCA1-like cytosolic" evidence="12">
    <location>
        <begin position="225"/>
        <end position="512"/>
    </location>
</feature>
<dbReference type="GO" id="GO:0005227">
    <property type="term" value="F:calcium-activated cation channel activity"/>
    <property type="evidence" value="ECO:0007669"/>
    <property type="project" value="InterPro"/>
</dbReference>
<evidence type="ECO:0000256" key="5">
    <source>
        <dbReference type="ARBA" id="ARBA00022989"/>
    </source>
</evidence>
<dbReference type="Pfam" id="PF14703">
    <property type="entry name" value="PHM7_cyt"/>
    <property type="match status" value="1"/>
</dbReference>
<feature type="compositionally biased region" description="Basic and acidic residues" evidence="7">
    <location>
        <begin position="908"/>
        <end position="918"/>
    </location>
</feature>
<evidence type="ECO:0000259" key="10">
    <source>
        <dbReference type="Pfam" id="PF12621"/>
    </source>
</evidence>
<feature type="compositionally biased region" description="Acidic residues" evidence="7">
    <location>
        <begin position="929"/>
        <end position="942"/>
    </location>
</feature>
<dbReference type="InterPro" id="IPR022257">
    <property type="entry name" value="PHM7_ext"/>
</dbReference>
<comment type="subcellular location">
    <subcellularLocation>
        <location evidence="1">Membrane</location>
        <topology evidence="1">Multi-pass membrane protein</topology>
    </subcellularLocation>
</comment>
<feature type="region of interest" description="Disordered" evidence="7">
    <location>
        <begin position="297"/>
        <end position="400"/>
    </location>
</feature>
<dbReference type="PANTHER" id="PTHR13018:SF53">
    <property type="entry name" value="DUF221 DOMAIN PROTEIN"/>
    <property type="match status" value="1"/>
</dbReference>
<evidence type="ECO:0000256" key="2">
    <source>
        <dbReference type="ARBA" id="ARBA00007779"/>
    </source>
</evidence>
<dbReference type="InterPro" id="IPR027815">
    <property type="entry name" value="CSC1/OSCA1-like_cyt"/>
</dbReference>
<keyword evidence="3" id="KW-0813">Transport</keyword>
<dbReference type="Pfam" id="PF02714">
    <property type="entry name" value="RSN1_7TM"/>
    <property type="match status" value="1"/>
</dbReference>
<organism evidence="13 14">
    <name type="scientific">Botrytis porri</name>
    <dbReference type="NCBI Taxonomy" id="87229"/>
    <lineage>
        <taxon>Eukaryota</taxon>
        <taxon>Fungi</taxon>
        <taxon>Dikarya</taxon>
        <taxon>Ascomycota</taxon>
        <taxon>Pezizomycotina</taxon>
        <taxon>Leotiomycetes</taxon>
        <taxon>Helotiales</taxon>
        <taxon>Sclerotiniaceae</taxon>
        <taxon>Botrytis</taxon>
    </lineage>
</organism>
<dbReference type="EMBL" id="PQXO01000175">
    <property type="protein sequence ID" value="TGO88235.1"/>
    <property type="molecule type" value="Genomic_DNA"/>
</dbReference>
<feature type="compositionally biased region" description="Polar residues" evidence="7">
    <location>
        <begin position="855"/>
        <end position="864"/>
    </location>
</feature>
<keyword evidence="5 8" id="KW-1133">Transmembrane helix</keyword>
<reference evidence="13 14" key="1">
    <citation type="submission" date="2017-12" db="EMBL/GenBank/DDBJ databases">
        <title>Comparative genomics of Botrytis spp.</title>
        <authorList>
            <person name="Valero-Jimenez C.A."/>
            <person name="Tapia P."/>
            <person name="Veloso J."/>
            <person name="Silva-Moreno E."/>
            <person name="Staats M."/>
            <person name="Valdes J.H."/>
            <person name="Van Kan J.A.L."/>
        </authorList>
    </citation>
    <scope>NUCLEOTIDE SEQUENCE [LARGE SCALE GENOMIC DNA]</scope>
    <source>
        <strain evidence="13 14">MUCL3349</strain>
    </source>
</reference>
<feature type="region of interest" description="Disordered" evidence="7">
    <location>
        <begin position="855"/>
        <end position="958"/>
    </location>
</feature>
<name>A0A4Z1KUM2_9HELO</name>